<proteinExistence type="predicted"/>
<dbReference type="InterPro" id="IPR012338">
    <property type="entry name" value="Beta-lactam/transpept-like"/>
</dbReference>
<keyword evidence="3" id="KW-1185">Reference proteome</keyword>
<accession>A0A1U7NWL2</accession>
<dbReference type="STRING" id="249408.BOO71_0004969"/>
<dbReference type="AlphaFoldDB" id="A0A1U7NWL2"/>
<protein>
    <submittedName>
        <fullName evidence="1">Beta-lactamase</fullName>
    </submittedName>
</protein>
<dbReference type="Gene3D" id="3.40.710.10">
    <property type="entry name" value="DD-peptidase/beta-lactamase superfamily"/>
    <property type="match status" value="1"/>
</dbReference>
<dbReference type="RefSeq" id="WP_075831526.1">
    <property type="nucleotide sequence ID" value="NZ_MSTI01000062.1"/>
</dbReference>
<name>A0A1U7NWL2_9DEIO</name>
<reference evidence="1 3" key="1">
    <citation type="submission" date="2017-01" db="EMBL/GenBank/DDBJ databases">
        <title>Genome Analysis of Deinococcus marmoris KOPRI26562.</title>
        <authorList>
            <person name="Kim J.H."/>
            <person name="Oh H.-M."/>
        </authorList>
    </citation>
    <scope>NUCLEOTIDE SEQUENCE [LARGE SCALE GENOMIC DNA]</scope>
    <source>
        <strain evidence="1 3">KOPRI26562</strain>
    </source>
</reference>
<dbReference type="SUPFAM" id="SSF56601">
    <property type="entry name" value="beta-lactamase/transpeptidase-like"/>
    <property type="match status" value="1"/>
</dbReference>
<evidence type="ECO:0000313" key="2">
    <source>
        <dbReference type="EMBL" id="OLV18643.1"/>
    </source>
</evidence>
<gene>
    <name evidence="2" type="ORF">BOO71_0004969</name>
    <name evidence="1" type="ORF">BOO71_0009502</name>
</gene>
<dbReference type="EMBL" id="MSTI01000107">
    <property type="protein sequence ID" value="OLV17296.1"/>
    <property type="molecule type" value="Genomic_DNA"/>
</dbReference>
<dbReference type="EMBL" id="MSTI01000062">
    <property type="protein sequence ID" value="OLV18643.1"/>
    <property type="molecule type" value="Genomic_DNA"/>
</dbReference>
<dbReference type="Proteomes" id="UP000186607">
    <property type="component" value="Unassembled WGS sequence"/>
</dbReference>
<comment type="caution">
    <text evidence="1">The sequence shown here is derived from an EMBL/GenBank/DDBJ whole genome shotgun (WGS) entry which is preliminary data.</text>
</comment>
<evidence type="ECO:0000313" key="3">
    <source>
        <dbReference type="Proteomes" id="UP000186607"/>
    </source>
</evidence>
<sequence>MISVSDNTAADLLLKSVERAGVEARLGQTDMPSTREFFVLKNPANIELLRAYRSVGLDRAARKEVLKQADAAPLSNAMVFVQGLTIATDVEWFVSAQGLCRLMAELPETWQNPGVADPADFPSVSFKGGSEPGVLNLTNQLTSKVGKMWCVSATRNRPEPLDEQMFIAMYAGMLKLPH</sequence>
<dbReference type="OrthoDB" id="9775096at2"/>
<organism evidence="1 3">
    <name type="scientific">Deinococcus marmoris</name>
    <dbReference type="NCBI Taxonomy" id="249408"/>
    <lineage>
        <taxon>Bacteria</taxon>
        <taxon>Thermotogati</taxon>
        <taxon>Deinococcota</taxon>
        <taxon>Deinococci</taxon>
        <taxon>Deinococcales</taxon>
        <taxon>Deinococcaceae</taxon>
        <taxon>Deinococcus</taxon>
    </lineage>
</organism>
<evidence type="ECO:0000313" key="1">
    <source>
        <dbReference type="EMBL" id="OLV17296.1"/>
    </source>
</evidence>